<dbReference type="NCBIfam" id="TIGR02436">
    <property type="entry name" value="four helix bundle protein"/>
    <property type="match status" value="1"/>
</dbReference>
<accession>A0ABW2L6W3</accession>
<protein>
    <submittedName>
        <fullName evidence="1">Four helix bundle protein</fullName>
    </submittedName>
</protein>
<keyword evidence="2" id="KW-1185">Reference proteome</keyword>
<organism evidence="1 2">
    <name type="scientific">Haloferula chungangensis</name>
    <dbReference type="NCBI Taxonomy" id="1048331"/>
    <lineage>
        <taxon>Bacteria</taxon>
        <taxon>Pseudomonadati</taxon>
        <taxon>Verrucomicrobiota</taxon>
        <taxon>Verrucomicrobiia</taxon>
        <taxon>Verrucomicrobiales</taxon>
        <taxon>Verrucomicrobiaceae</taxon>
        <taxon>Haloferula</taxon>
    </lineage>
</organism>
<dbReference type="EMBL" id="JBHTBS010000006">
    <property type="protein sequence ID" value="MFC7338077.1"/>
    <property type="molecule type" value="Genomic_DNA"/>
</dbReference>
<dbReference type="SUPFAM" id="SSF158446">
    <property type="entry name" value="IVS-encoded protein-like"/>
    <property type="match status" value="1"/>
</dbReference>
<dbReference type="PANTHER" id="PTHR38471:SF2">
    <property type="entry name" value="FOUR HELIX BUNDLE PROTEIN"/>
    <property type="match status" value="1"/>
</dbReference>
<dbReference type="Pfam" id="PF05635">
    <property type="entry name" value="23S_rRNA_IVP"/>
    <property type="match status" value="1"/>
</dbReference>
<dbReference type="Proteomes" id="UP001596472">
    <property type="component" value="Unassembled WGS sequence"/>
</dbReference>
<dbReference type="CDD" id="cd16377">
    <property type="entry name" value="23S_rRNA_IVP_like"/>
    <property type="match status" value="1"/>
</dbReference>
<dbReference type="InterPro" id="IPR012657">
    <property type="entry name" value="23S_rRNA-intervening_sequence"/>
</dbReference>
<comment type="caution">
    <text evidence="1">The sequence shown here is derived from an EMBL/GenBank/DDBJ whole genome shotgun (WGS) entry which is preliminary data.</text>
</comment>
<dbReference type="Gene3D" id="1.20.1440.60">
    <property type="entry name" value="23S rRNA-intervening sequence"/>
    <property type="match status" value="1"/>
</dbReference>
<dbReference type="RefSeq" id="WP_379712997.1">
    <property type="nucleotide sequence ID" value="NZ_JBHTBS010000006.1"/>
</dbReference>
<name>A0ABW2L6W3_9BACT</name>
<dbReference type="InterPro" id="IPR036583">
    <property type="entry name" value="23S_rRNA_IVS_sf"/>
</dbReference>
<evidence type="ECO:0000313" key="1">
    <source>
        <dbReference type="EMBL" id="MFC7338077.1"/>
    </source>
</evidence>
<evidence type="ECO:0000313" key="2">
    <source>
        <dbReference type="Proteomes" id="UP001596472"/>
    </source>
</evidence>
<gene>
    <name evidence="1" type="ORF">ACFQY0_12865</name>
</gene>
<sequence length="122" mass="14134">MKIERFEEIEGWQLGRELTRLVYDATRQGPFSRDFGLKDQIQRASCSIMHNIAEGFDGGSNNEFIRFLRYSQRSCSEVQSELYVALDQDYIDSDQFQQLYELAAQTRSKVGGFIAYLLRSGK</sequence>
<reference evidence="2" key="1">
    <citation type="journal article" date="2019" name="Int. J. Syst. Evol. Microbiol.">
        <title>The Global Catalogue of Microorganisms (GCM) 10K type strain sequencing project: providing services to taxonomists for standard genome sequencing and annotation.</title>
        <authorList>
            <consortium name="The Broad Institute Genomics Platform"/>
            <consortium name="The Broad Institute Genome Sequencing Center for Infectious Disease"/>
            <person name="Wu L."/>
            <person name="Ma J."/>
        </authorList>
    </citation>
    <scope>NUCLEOTIDE SEQUENCE [LARGE SCALE GENOMIC DNA]</scope>
    <source>
        <strain evidence="2">CGMCC 4.1467</strain>
    </source>
</reference>
<proteinExistence type="predicted"/>
<dbReference type="PANTHER" id="PTHR38471">
    <property type="entry name" value="FOUR HELIX BUNDLE PROTEIN"/>
    <property type="match status" value="1"/>
</dbReference>